<dbReference type="HOGENOM" id="CLU_062618_5_1_11"/>
<dbReference type="SUPFAM" id="SSF55781">
    <property type="entry name" value="GAF domain-like"/>
    <property type="match status" value="1"/>
</dbReference>
<dbReference type="eggNOG" id="COG1414">
    <property type="taxonomic scope" value="Bacteria"/>
</dbReference>
<dbReference type="InterPro" id="IPR029016">
    <property type="entry name" value="GAF-like_dom_sf"/>
</dbReference>
<reference evidence="4 5" key="2">
    <citation type="journal article" date="2010" name="Stand. Genomic Sci.">
        <title>Complete genome sequence of Gordonia bronchialis type strain (3410).</title>
        <authorList>
            <person name="Ivanova N."/>
            <person name="Sikorski J."/>
            <person name="Jando M."/>
            <person name="Lapidus A."/>
            <person name="Nolan M."/>
            <person name="Lucas S."/>
            <person name="Del Rio T.G."/>
            <person name="Tice H."/>
            <person name="Copeland A."/>
            <person name="Cheng J.F."/>
            <person name="Chen F."/>
            <person name="Bruce D."/>
            <person name="Goodwin L."/>
            <person name="Pitluck S."/>
            <person name="Mavromatis K."/>
            <person name="Ovchinnikova G."/>
            <person name="Pati A."/>
            <person name="Chen A."/>
            <person name="Palaniappan K."/>
            <person name="Land M."/>
            <person name="Hauser L."/>
            <person name="Chang Y.J."/>
            <person name="Jeffries C.D."/>
            <person name="Chain P."/>
            <person name="Saunders E."/>
            <person name="Han C."/>
            <person name="Detter J.C."/>
            <person name="Brettin T."/>
            <person name="Rohde M."/>
            <person name="Goker M."/>
            <person name="Bristow J."/>
            <person name="Eisen J.A."/>
            <person name="Markowitz V."/>
            <person name="Hugenholtz P."/>
            <person name="Klenk H.P."/>
            <person name="Kyrpides N.C."/>
        </authorList>
    </citation>
    <scope>NUCLEOTIDE SEQUENCE [LARGE SCALE GENOMIC DNA]</scope>
    <source>
        <strain evidence="5">ATCC 25592 / DSM 43247 / BCRC 13721 / JCM 3198 / KCTC 3076 / NBRC 16047 / NCTC 10667</strain>
    </source>
</reference>
<dbReference type="PROSITE" id="PS51077">
    <property type="entry name" value="HTH_ICLR"/>
    <property type="match status" value="1"/>
</dbReference>
<keyword evidence="5" id="KW-1185">Reference proteome</keyword>
<dbReference type="Gene3D" id="1.10.10.10">
    <property type="entry name" value="Winged helix-like DNA-binding domain superfamily/Winged helix DNA-binding domain"/>
    <property type="match status" value="1"/>
</dbReference>
<dbReference type="PANTHER" id="PTHR30136">
    <property type="entry name" value="HELIX-TURN-HELIX TRANSCRIPTIONAL REGULATOR, ICLR FAMILY"/>
    <property type="match status" value="1"/>
</dbReference>
<organism evidence="4 5">
    <name type="scientific">Gordonia bronchialis (strain ATCC 25592 / DSM 43247 / BCRC 13721 / JCM 3198 / KCTC 3076 / NBRC 16047 / NCTC 10667)</name>
    <name type="common">Rhodococcus bronchialis</name>
    <dbReference type="NCBI Taxonomy" id="526226"/>
    <lineage>
        <taxon>Bacteria</taxon>
        <taxon>Bacillati</taxon>
        <taxon>Actinomycetota</taxon>
        <taxon>Actinomycetes</taxon>
        <taxon>Mycobacteriales</taxon>
        <taxon>Gordoniaceae</taxon>
        <taxon>Gordonia</taxon>
    </lineage>
</organism>
<accession>D0L3P4</accession>
<keyword evidence="2" id="KW-0804">Transcription</keyword>
<dbReference type="AlphaFoldDB" id="D0L3P4"/>
<dbReference type="InterPro" id="IPR050707">
    <property type="entry name" value="HTH_MetabolicPath_Reg"/>
</dbReference>
<feature type="domain" description="HTH iclR-type" evidence="3">
    <location>
        <begin position="1"/>
        <end position="58"/>
    </location>
</feature>
<dbReference type="GO" id="GO:0003677">
    <property type="term" value="F:DNA binding"/>
    <property type="evidence" value="ECO:0007669"/>
    <property type="project" value="InterPro"/>
</dbReference>
<dbReference type="InterPro" id="IPR036388">
    <property type="entry name" value="WH-like_DNA-bd_sf"/>
</dbReference>
<dbReference type="InterPro" id="IPR005471">
    <property type="entry name" value="Tscrpt_reg_IclR_N"/>
</dbReference>
<evidence type="ECO:0000313" key="5">
    <source>
        <dbReference type="Proteomes" id="UP000001219"/>
    </source>
</evidence>
<dbReference type="InterPro" id="IPR036390">
    <property type="entry name" value="WH_DNA-bd_sf"/>
</dbReference>
<dbReference type="PANTHER" id="PTHR30136:SF35">
    <property type="entry name" value="HTH-TYPE TRANSCRIPTIONAL REGULATOR RV1719"/>
    <property type="match status" value="1"/>
</dbReference>
<proteinExistence type="predicted"/>
<dbReference type="EMBL" id="CP001802">
    <property type="protein sequence ID" value="ACY20243.1"/>
    <property type="molecule type" value="Genomic_DNA"/>
</dbReference>
<name>D0L3P4_GORB4</name>
<evidence type="ECO:0000256" key="2">
    <source>
        <dbReference type="ARBA" id="ARBA00023163"/>
    </source>
</evidence>
<dbReference type="KEGG" id="gbr:Gbro_0931"/>
<dbReference type="Proteomes" id="UP000001219">
    <property type="component" value="Chromosome"/>
</dbReference>
<dbReference type="SMART" id="SM00346">
    <property type="entry name" value="HTH_ICLR"/>
    <property type="match status" value="1"/>
</dbReference>
<reference evidence="5" key="1">
    <citation type="submission" date="2009-10" db="EMBL/GenBank/DDBJ databases">
        <title>The complete chromosome of Gordonia bronchialis DSM 43247.</title>
        <authorList>
            <consortium name="US DOE Joint Genome Institute (JGI-PGF)"/>
            <person name="Lucas S."/>
            <person name="Copeland A."/>
            <person name="Lapidus A."/>
            <person name="Glavina del Rio T."/>
            <person name="Dalin E."/>
            <person name="Tice H."/>
            <person name="Bruce D."/>
            <person name="Goodwin L."/>
            <person name="Pitluck S."/>
            <person name="Kyrpides N."/>
            <person name="Mavromatis K."/>
            <person name="Ivanova N."/>
            <person name="Ovchinnikova G."/>
            <person name="Saunders E."/>
            <person name="Brettin T."/>
            <person name="Detter J.C."/>
            <person name="Han C."/>
            <person name="Larimer F."/>
            <person name="Land M."/>
            <person name="Hauser L."/>
            <person name="Markowitz V."/>
            <person name="Cheng J.-F."/>
            <person name="Hugenholtz P."/>
            <person name="Woyke T."/>
            <person name="Wu D."/>
            <person name="Jando M."/>
            <person name="Schneider S."/>
            <person name="Goeker M."/>
            <person name="Klenk H.-P."/>
            <person name="Eisen J.A."/>
        </authorList>
    </citation>
    <scope>NUCLEOTIDE SEQUENCE [LARGE SCALE GENOMIC DNA]</scope>
    <source>
        <strain evidence="5">ATCC 25592 / DSM 43247 / BCRC 13721 / JCM 3198 / KCTC 3076 / NBRC 16047 / NCTC 10667</strain>
    </source>
</reference>
<sequence length="284" mass="30242">MISVVELLADAAPDALTLAQIVRATGQSRATAHAILTEMADQGWALRHPATGAFGLGPAFVSLAGKAAHADLLGTWGRQVITDLARTLGVPCFLARRLTADTITVAEHCLPTPDSDPVDSRRWFHPGREVRLRPPICREFIAWSAPEVRETWIERAAPASRTRLRLVLDDIRTRGYSIERMSSDHLAMIDALGSLDDVSDALRIRVGDLLSELTVIDYLESELAATTPTEEVGVVTVGAPVFDAAGSVIASVVTCPSTLLTPGELGELAAATIAAAERIGAQLP</sequence>
<gene>
    <name evidence="4" type="ordered locus">Gbro_0931</name>
</gene>
<dbReference type="Gene3D" id="3.30.450.40">
    <property type="match status" value="1"/>
</dbReference>
<keyword evidence="1" id="KW-0805">Transcription regulation</keyword>
<dbReference type="Pfam" id="PF09339">
    <property type="entry name" value="HTH_IclR"/>
    <property type="match status" value="1"/>
</dbReference>
<evidence type="ECO:0000259" key="3">
    <source>
        <dbReference type="PROSITE" id="PS51077"/>
    </source>
</evidence>
<protein>
    <submittedName>
        <fullName evidence="4">Regulatory protein IclR</fullName>
    </submittedName>
</protein>
<evidence type="ECO:0000313" key="4">
    <source>
        <dbReference type="EMBL" id="ACY20243.1"/>
    </source>
</evidence>
<dbReference type="GO" id="GO:0045892">
    <property type="term" value="P:negative regulation of DNA-templated transcription"/>
    <property type="evidence" value="ECO:0007669"/>
    <property type="project" value="TreeGrafter"/>
</dbReference>
<dbReference type="GO" id="GO:0003700">
    <property type="term" value="F:DNA-binding transcription factor activity"/>
    <property type="evidence" value="ECO:0007669"/>
    <property type="project" value="TreeGrafter"/>
</dbReference>
<evidence type="ECO:0000256" key="1">
    <source>
        <dbReference type="ARBA" id="ARBA00023015"/>
    </source>
</evidence>
<dbReference type="STRING" id="526226.Gbro_0931"/>
<dbReference type="SUPFAM" id="SSF46785">
    <property type="entry name" value="Winged helix' DNA-binding domain"/>
    <property type="match status" value="1"/>
</dbReference>